<gene>
    <name evidence="1" type="ORF">EAI_06912</name>
</gene>
<dbReference type="InterPro" id="IPR009832">
    <property type="entry name" value="DUF1397"/>
</dbReference>
<reference evidence="1 2" key="1">
    <citation type="journal article" date="2010" name="Science">
        <title>Genomic comparison of the ants Camponotus floridanus and Harpegnathos saltator.</title>
        <authorList>
            <person name="Bonasio R."/>
            <person name="Zhang G."/>
            <person name="Ye C."/>
            <person name="Mutti N.S."/>
            <person name="Fang X."/>
            <person name="Qin N."/>
            <person name="Donahue G."/>
            <person name="Yang P."/>
            <person name="Li Q."/>
            <person name="Li C."/>
            <person name="Zhang P."/>
            <person name="Huang Z."/>
            <person name="Berger S.L."/>
            <person name="Reinberg D."/>
            <person name="Wang J."/>
            <person name="Liebig J."/>
        </authorList>
    </citation>
    <scope>NUCLEOTIDE SEQUENCE [LARGE SCALE GENOMIC DNA]</scope>
    <source>
        <strain evidence="1 2">R22 G/1</strain>
    </source>
</reference>
<dbReference type="OMA" id="FNKYCAK"/>
<keyword evidence="2" id="KW-1185">Reference proteome</keyword>
<accession>E2C9D0</accession>
<dbReference type="PhylomeDB" id="E2C9D0"/>
<dbReference type="AlphaFoldDB" id="E2C9D0"/>
<dbReference type="OrthoDB" id="6512861at2759"/>
<dbReference type="KEGG" id="hst:105191357"/>
<organism evidence="2">
    <name type="scientific">Harpegnathos saltator</name>
    <name type="common">Jerdon's jumping ant</name>
    <dbReference type="NCBI Taxonomy" id="610380"/>
    <lineage>
        <taxon>Eukaryota</taxon>
        <taxon>Metazoa</taxon>
        <taxon>Ecdysozoa</taxon>
        <taxon>Arthropoda</taxon>
        <taxon>Hexapoda</taxon>
        <taxon>Insecta</taxon>
        <taxon>Pterygota</taxon>
        <taxon>Neoptera</taxon>
        <taxon>Endopterygota</taxon>
        <taxon>Hymenoptera</taxon>
        <taxon>Apocrita</taxon>
        <taxon>Aculeata</taxon>
        <taxon>Formicoidea</taxon>
        <taxon>Formicidae</taxon>
        <taxon>Ponerinae</taxon>
        <taxon>Ponerini</taxon>
        <taxon>Harpegnathos</taxon>
    </lineage>
</organism>
<dbReference type="PANTHER" id="PTHR20997">
    <property type="entry name" value="EG:BACR42I17.2 PROTEIN-RELATED"/>
    <property type="match status" value="1"/>
</dbReference>
<evidence type="ECO:0000313" key="2">
    <source>
        <dbReference type="Proteomes" id="UP000008237"/>
    </source>
</evidence>
<protein>
    <submittedName>
        <fullName evidence="1">27 kDa hemolymph protein</fullName>
    </submittedName>
</protein>
<dbReference type="PANTHER" id="PTHR20997:SF2">
    <property type="entry name" value="EG:BACR42I17.2 PROTEIN-RELATED"/>
    <property type="match status" value="1"/>
</dbReference>
<sequence length="319" mass="34560">MTLVISVNSNFAIVIAGRGLLGHTHSQENVPSADEILRQVNEAVPLPGLDTSALPNVEEAKNLFREKCTKNGGPEAFEKAQQAQVEMEQCLKSLINVTELQAEMEMHKPNGDLDVVFKKYCNKRSILRACVSNFTNEVEQCLDVKEKENKKIVMNITDSMLEFICYKEGDRIALFIAAGGPECFQSKQDAVQDCANKTLSGYIPKNDLSGSGLIGLENLPNLNFGNKECTDMSNLQACMVKELETCTDPTPANIVDSIFNFIKRVTPCENLLNAQSAAATGKGASGNGAPRVSGAFTAVLVILSVVASCRQNYLFGAIA</sequence>
<dbReference type="InParanoid" id="E2C9D0"/>
<name>E2C9D0_HARSA</name>
<evidence type="ECO:0000313" key="1">
    <source>
        <dbReference type="EMBL" id="EFN75475.1"/>
    </source>
</evidence>
<dbReference type="Proteomes" id="UP000008237">
    <property type="component" value="Unassembled WGS sequence"/>
</dbReference>
<proteinExistence type="predicted"/>
<dbReference type="STRING" id="610380.E2C9D0"/>
<dbReference type="Pfam" id="PF07165">
    <property type="entry name" value="DUF1397"/>
    <property type="match status" value="1"/>
</dbReference>
<dbReference type="EMBL" id="GL453806">
    <property type="protein sequence ID" value="EFN75475.1"/>
    <property type="molecule type" value="Genomic_DNA"/>
</dbReference>
<dbReference type="FunCoup" id="E2C9D0">
    <property type="interactions" value="8"/>
</dbReference>